<dbReference type="Proteomes" id="UP001140562">
    <property type="component" value="Unassembled WGS sequence"/>
</dbReference>
<proteinExistence type="predicted"/>
<name>A0A9W9C4G1_9PLEO</name>
<comment type="caution">
    <text evidence="1">The sequence shown here is derived from an EMBL/GenBank/DDBJ whole genome shotgun (WGS) entry which is preliminary data.</text>
</comment>
<reference evidence="1" key="1">
    <citation type="submission" date="2022-10" db="EMBL/GenBank/DDBJ databases">
        <title>Tapping the CABI collections for fungal endophytes: first genome assemblies for Collariella, Neodidymelliopsis, Ascochyta clinopodiicola, Didymella pomorum, Didymosphaeria variabile, Neocosmospora piperis and Neocucurbitaria cava.</title>
        <authorList>
            <person name="Hill R."/>
        </authorList>
    </citation>
    <scope>NUCLEOTIDE SEQUENCE</scope>
    <source>
        <strain evidence="1">IMI 360193</strain>
    </source>
</reference>
<sequence>MATSNQLEVLDRKTPLMPESGLKLGAYTPAHYVKRLEMYKNAREWLLEMAKAKSIDEDKVEKLAKDPAVLVEAHLTLNPDGYVYDSEDSDDGHPCFRENSPIRRLDIGIDREHWNDPWTGSFVAEGVLQD</sequence>
<protein>
    <submittedName>
        <fullName evidence="1">Uncharacterized protein</fullName>
    </submittedName>
</protein>
<evidence type="ECO:0000313" key="2">
    <source>
        <dbReference type="Proteomes" id="UP001140562"/>
    </source>
</evidence>
<evidence type="ECO:0000313" key="1">
    <source>
        <dbReference type="EMBL" id="KAJ4341844.1"/>
    </source>
</evidence>
<keyword evidence="2" id="KW-1185">Reference proteome</keyword>
<accession>A0A9W9C4G1</accession>
<dbReference type="EMBL" id="JAPEUV010000009">
    <property type="protein sequence ID" value="KAJ4341844.1"/>
    <property type="molecule type" value="Genomic_DNA"/>
</dbReference>
<organism evidence="1 2">
    <name type="scientific">Didymella glomerata</name>
    <dbReference type="NCBI Taxonomy" id="749621"/>
    <lineage>
        <taxon>Eukaryota</taxon>
        <taxon>Fungi</taxon>
        <taxon>Dikarya</taxon>
        <taxon>Ascomycota</taxon>
        <taxon>Pezizomycotina</taxon>
        <taxon>Dothideomycetes</taxon>
        <taxon>Pleosporomycetidae</taxon>
        <taxon>Pleosporales</taxon>
        <taxon>Pleosporineae</taxon>
        <taxon>Didymellaceae</taxon>
        <taxon>Didymella</taxon>
    </lineage>
</organism>
<gene>
    <name evidence="1" type="ORF">N0V87_001509</name>
</gene>
<dbReference type="AlphaFoldDB" id="A0A9W9C4G1"/>